<dbReference type="OrthoDB" id="7864152at2759"/>
<reference evidence="1 2" key="1">
    <citation type="journal article" date="2007" name="Nature">
        <title>Evolution of genes and genomes on the Drosophila phylogeny.</title>
        <authorList>
            <consortium name="Drosophila 12 Genomes Consortium"/>
            <person name="Clark A.G."/>
            <person name="Eisen M.B."/>
            <person name="Smith D.R."/>
            <person name="Bergman C.M."/>
            <person name="Oliver B."/>
            <person name="Markow T.A."/>
            <person name="Kaufman T.C."/>
            <person name="Kellis M."/>
            <person name="Gelbart W."/>
            <person name="Iyer V.N."/>
            <person name="Pollard D.A."/>
            <person name="Sackton T.B."/>
            <person name="Larracuente A.M."/>
            <person name="Singh N.D."/>
            <person name="Abad J.P."/>
            <person name="Abt D.N."/>
            <person name="Adryan B."/>
            <person name="Aguade M."/>
            <person name="Akashi H."/>
            <person name="Anderson W.W."/>
            <person name="Aquadro C.F."/>
            <person name="Ardell D.H."/>
            <person name="Arguello R."/>
            <person name="Artieri C.G."/>
            <person name="Barbash D.A."/>
            <person name="Barker D."/>
            <person name="Barsanti P."/>
            <person name="Batterham P."/>
            <person name="Batzoglou S."/>
            <person name="Begun D."/>
            <person name="Bhutkar A."/>
            <person name="Blanco E."/>
            <person name="Bosak S.A."/>
            <person name="Bradley R.K."/>
            <person name="Brand A.D."/>
            <person name="Brent M.R."/>
            <person name="Brooks A.N."/>
            <person name="Brown R.H."/>
            <person name="Butlin R.K."/>
            <person name="Caggese C."/>
            <person name="Calvi B.R."/>
            <person name="Bernardo de Carvalho A."/>
            <person name="Caspi A."/>
            <person name="Castrezana S."/>
            <person name="Celniker S.E."/>
            <person name="Chang J.L."/>
            <person name="Chapple C."/>
            <person name="Chatterji S."/>
            <person name="Chinwalla A."/>
            <person name="Civetta A."/>
            <person name="Clifton S.W."/>
            <person name="Comeron J.M."/>
            <person name="Costello J.C."/>
            <person name="Coyne J.A."/>
            <person name="Daub J."/>
            <person name="David R.G."/>
            <person name="Delcher A.L."/>
            <person name="Delehaunty K."/>
            <person name="Do C.B."/>
            <person name="Ebling H."/>
            <person name="Edwards K."/>
            <person name="Eickbush T."/>
            <person name="Evans J.D."/>
            <person name="Filipski A."/>
            <person name="Findeiss S."/>
            <person name="Freyhult E."/>
            <person name="Fulton L."/>
            <person name="Fulton R."/>
            <person name="Garcia A.C."/>
            <person name="Gardiner A."/>
            <person name="Garfield D.A."/>
            <person name="Garvin B.E."/>
            <person name="Gibson G."/>
            <person name="Gilbert D."/>
            <person name="Gnerre S."/>
            <person name="Godfrey J."/>
            <person name="Good R."/>
            <person name="Gotea V."/>
            <person name="Gravely B."/>
            <person name="Greenberg A.J."/>
            <person name="Griffiths-Jones S."/>
            <person name="Gross S."/>
            <person name="Guigo R."/>
            <person name="Gustafson E.A."/>
            <person name="Haerty W."/>
            <person name="Hahn M.W."/>
            <person name="Halligan D.L."/>
            <person name="Halpern A.L."/>
            <person name="Halter G.M."/>
            <person name="Han M.V."/>
            <person name="Heger A."/>
            <person name="Hillier L."/>
            <person name="Hinrichs A.S."/>
            <person name="Holmes I."/>
            <person name="Hoskins R.A."/>
            <person name="Hubisz M.J."/>
            <person name="Hultmark D."/>
            <person name="Huntley M.A."/>
            <person name="Jaffe D.B."/>
            <person name="Jagadeeshan S."/>
            <person name="Jeck W.R."/>
            <person name="Johnson J."/>
            <person name="Jones C.D."/>
            <person name="Jordan W.C."/>
            <person name="Karpen G.H."/>
            <person name="Kataoka E."/>
            <person name="Keightley P.D."/>
            <person name="Kheradpour P."/>
            <person name="Kirkness E.F."/>
            <person name="Koerich L.B."/>
            <person name="Kristiansen K."/>
            <person name="Kudrna D."/>
            <person name="Kulathinal R.J."/>
            <person name="Kumar S."/>
            <person name="Kwok R."/>
            <person name="Lander E."/>
            <person name="Langley C.H."/>
            <person name="Lapoint R."/>
            <person name="Lazzaro B.P."/>
            <person name="Lee S.J."/>
            <person name="Levesque L."/>
            <person name="Li R."/>
            <person name="Lin C.F."/>
            <person name="Lin M.F."/>
            <person name="Lindblad-Toh K."/>
            <person name="Llopart A."/>
            <person name="Long M."/>
            <person name="Low L."/>
            <person name="Lozovsky E."/>
            <person name="Lu J."/>
            <person name="Luo M."/>
            <person name="Machado C.A."/>
            <person name="Makalowski W."/>
            <person name="Marzo M."/>
            <person name="Matsuda M."/>
            <person name="Matzkin L."/>
            <person name="McAllister B."/>
            <person name="McBride C.S."/>
            <person name="McKernan B."/>
            <person name="McKernan K."/>
            <person name="Mendez-Lago M."/>
            <person name="Minx P."/>
            <person name="Mollenhauer M.U."/>
            <person name="Montooth K."/>
            <person name="Mount S.M."/>
            <person name="Mu X."/>
            <person name="Myers E."/>
            <person name="Negre B."/>
            <person name="Newfeld S."/>
            <person name="Nielsen R."/>
            <person name="Noor M.A."/>
            <person name="O'Grady P."/>
            <person name="Pachter L."/>
            <person name="Papaceit M."/>
            <person name="Parisi M.J."/>
            <person name="Parisi M."/>
            <person name="Parts L."/>
            <person name="Pedersen J.S."/>
            <person name="Pesole G."/>
            <person name="Phillippy A.M."/>
            <person name="Ponting C.P."/>
            <person name="Pop M."/>
            <person name="Porcelli D."/>
            <person name="Powell J.R."/>
            <person name="Prohaska S."/>
            <person name="Pruitt K."/>
            <person name="Puig M."/>
            <person name="Quesneville H."/>
            <person name="Ram K.R."/>
            <person name="Rand D."/>
            <person name="Rasmussen M.D."/>
            <person name="Reed L.K."/>
            <person name="Reenan R."/>
            <person name="Reily A."/>
            <person name="Remington K.A."/>
            <person name="Rieger T.T."/>
            <person name="Ritchie M.G."/>
            <person name="Robin C."/>
            <person name="Rogers Y.H."/>
            <person name="Rohde C."/>
            <person name="Rozas J."/>
            <person name="Rubenfield M.J."/>
            <person name="Ruiz A."/>
            <person name="Russo S."/>
            <person name="Salzberg S.L."/>
            <person name="Sanchez-Gracia A."/>
            <person name="Saranga D.J."/>
            <person name="Sato H."/>
            <person name="Schaeffer S.W."/>
            <person name="Schatz M.C."/>
            <person name="Schlenke T."/>
            <person name="Schwartz R."/>
            <person name="Segarra C."/>
            <person name="Singh R.S."/>
            <person name="Sirot L."/>
            <person name="Sirota M."/>
            <person name="Sisneros N.B."/>
            <person name="Smith C.D."/>
            <person name="Smith T.F."/>
            <person name="Spieth J."/>
            <person name="Stage D.E."/>
            <person name="Stark A."/>
            <person name="Stephan W."/>
            <person name="Strausberg R.L."/>
            <person name="Strempel S."/>
            <person name="Sturgill D."/>
            <person name="Sutton G."/>
            <person name="Sutton G.G."/>
            <person name="Tao W."/>
            <person name="Teichmann S."/>
            <person name="Tobari Y.N."/>
            <person name="Tomimura Y."/>
            <person name="Tsolas J.M."/>
            <person name="Valente V.L."/>
            <person name="Venter E."/>
            <person name="Venter J.C."/>
            <person name="Vicario S."/>
            <person name="Vieira F.G."/>
            <person name="Vilella A.J."/>
            <person name="Villasante A."/>
            <person name="Walenz B."/>
            <person name="Wang J."/>
            <person name="Wasserman M."/>
            <person name="Watts T."/>
            <person name="Wilson D."/>
            <person name="Wilson R.K."/>
            <person name="Wing R.A."/>
            <person name="Wolfner M.F."/>
            <person name="Wong A."/>
            <person name="Wong G.K."/>
            <person name="Wu C.I."/>
            <person name="Wu G."/>
            <person name="Yamamoto D."/>
            <person name="Yang H.P."/>
            <person name="Yang S.P."/>
            <person name="Yorke J.A."/>
            <person name="Yoshida K."/>
            <person name="Zdobnov E."/>
            <person name="Zhang P."/>
            <person name="Zhang Y."/>
            <person name="Zimin A.V."/>
            <person name="Baldwin J."/>
            <person name="Abdouelleil A."/>
            <person name="Abdulkadir J."/>
            <person name="Abebe A."/>
            <person name="Abera B."/>
            <person name="Abreu J."/>
            <person name="Acer S.C."/>
            <person name="Aftuck L."/>
            <person name="Alexander A."/>
            <person name="An P."/>
            <person name="Anderson E."/>
            <person name="Anderson S."/>
            <person name="Arachi H."/>
            <person name="Azer M."/>
            <person name="Bachantsang P."/>
            <person name="Barry A."/>
            <person name="Bayul T."/>
            <person name="Berlin A."/>
            <person name="Bessette D."/>
            <person name="Bloom T."/>
            <person name="Blye J."/>
            <person name="Boguslavskiy L."/>
            <person name="Bonnet C."/>
            <person name="Boukhgalter B."/>
            <person name="Bourzgui I."/>
            <person name="Brown A."/>
            <person name="Cahill P."/>
            <person name="Channer S."/>
            <person name="Cheshatsang Y."/>
            <person name="Chuda L."/>
            <person name="Citroen M."/>
            <person name="Collymore A."/>
            <person name="Cooke P."/>
            <person name="Costello M."/>
            <person name="D'Aco K."/>
            <person name="Daza R."/>
            <person name="De Haan G."/>
            <person name="DeGray S."/>
            <person name="DeMaso C."/>
            <person name="Dhargay N."/>
            <person name="Dooley K."/>
            <person name="Dooley E."/>
            <person name="Doricent M."/>
            <person name="Dorje P."/>
            <person name="Dorjee K."/>
            <person name="Dupes A."/>
            <person name="Elong R."/>
            <person name="Falk J."/>
            <person name="Farina A."/>
            <person name="Faro S."/>
            <person name="Ferguson D."/>
            <person name="Fisher S."/>
            <person name="Foley C.D."/>
            <person name="Franke A."/>
            <person name="Friedrich D."/>
            <person name="Gadbois L."/>
            <person name="Gearin G."/>
            <person name="Gearin C.R."/>
            <person name="Giannoukos G."/>
            <person name="Goode T."/>
            <person name="Graham J."/>
            <person name="Grandbois E."/>
            <person name="Grewal S."/>
            <person name="Gyaltsen K."/>
            <person name="Hafez N."/>
            <person name="Hagos B."/>
            <person name="Hall J."/>
            <person name="Henson C."/>
            <person name="Hollinger A."/>
            <person name="Honan T."/>
            <person name="Huard M.D."/>
            <person name="Hughes L."/>
            <person name="Hurhula B."/>
            <person name="Husby M.E."/>
            <person name="Kamat A."/>
            <person name="Kanga B."/>
            <person name="Kashin S."/>
            <person name="Khazanovich D."/>
            <person name="Kisner P."/>
            <person name="Lance K."/>
            <person name="Lara M."/>
            <person name="Lee W."/>
            <person name="Lennon N."/>
            <person name="Letendre F."/>
            <person name="LeVine R."/>
            <person name="Lipovsky A."/>
            <person name="Liu X."/>
            <person name="Liu J."/>
            <person name="Liu S."/>
            <person name="Lokyitsang T."/>
            <person name="Lokyitsang Y."/>
            <person name="Lubonja R."/>
            <person name="Lui A."/>
            <person name="MacDonald P."/>
            <person name="Magnisalis V."/>
            <person name="Maru K."/>
            <person name="Matthews C."/>
            <person name="McCusker W."/>
            <person name="McDonough S."/>
            <person name="Mehta T."/>
            <person name="Meldrim J."/>
            <person name="Meneus L."/>
            <person name="Mihai O."/>
            <person name="Mihalev A."/>
            <person name="Mihova T."/>
            <person name="Mittelman R."/>
            <person name="Mlenga V."/>
            <person name="Montmayeur A."/>
            <person name="Mulrain L."/>
            <person name="Navidi A."/>
            <person name="Naylor J."/>
            <person name="Negash T."/>
            <person name="Nguyen T."/>
            <person name="Nguyen N."/>
            <person name="Nicol R."/>
            <person name="Norbu C."/>
            <person name="Norbu N."/>
            <person name="Novod N."/>
            <person name="O'Neill B."/>
            <person name="Osman S."/>
            <person name="Markiewicz E."/>
            <person name="Oyono O.L."/>
            <person name="Patti C."/>
            <person name="Phunkhang P."/>
            <person name="Pierre F."/>
            <person name="Priest M."/>
            <person name="Raghuraman S."/>
            <person name="Rege F."/>
            <person name="Reyes R."/>
            <person name="Rise C."/>
            <person name="Rogov P."/>
            <person name="Ross K."/>
            <person name="Ryan E."/>
            <person name="Settipalli S."/>
            <person name="Shea T."/>
            <person name="Sherpa N."/>
            <person name="Shi L."/>
            <person name="Shih D."/>
            <person name="Sparrow T."/>
            <person name="Spaulding J."/>
            <person name="Stalker J."/>
            <person name="Stange-Thomann N."/>
            <person name="Stavropoulos S."/>
            <person name="Stone C."/>
            <person name="Strader C."/>
            <person name="Tesfaye S."/>
            <person name="Thomson T."/>
            <person name="Thoulutsang Y."/>
            <person name="Thoulutsang D."/>
            <person name="Topham K."/>
            <person name="Topping I."/>
            <person name="Tsamla T."/>
            <person name="Vassiliev H."/>
            <person name="Vo A."/>
            <person name="Wangchuk T."/>
            <person name="Wangdi T."/>
            <person name="Weiand M."/>
            <person name="Wilkinson J."/>
            <person name="Wilson A."/>
            <person name="Yadav S."/>
            <person name="Young G."/>
            <person name="Yu Q."/>
            <person name="Zembek L."/>
            <person name="Zhong D."/>
            <person name="Zimmer A."/>
            <person name="Zwirko Z."/>
            <person name="Jaffe D.B."/>
            <person name="Alvarez P."/>
            <person name="Brockman W."/>
            <person name="Butler J."/>
            <person name="Chin C."/>
            <person name="Gnerre S."/>
            <person name="Grabherr M."/>
            <person name="Kleber M."/>
            <person name="Mauceli E."/>
            <person name="MacCallum I."/>
        </authorList>
    </citation>
    <scope>NUCLEOTIDE SEQUENCE [LARGE SCALE GENOMIC DNA]</scope>
    <source>
        <strain evidence="1 2">TSC#14021-0224.01</strain>
    </source>
</reference>
<accession>A0A0Q5T5H1</accession>
<evidence type="ECO:0000313" key="1">
    <source>
        <dbReference type="EMBL" id="KQS30445.1"/>
    </source>
</evidence>
<protein>
    <submittedName>
        <fullName evidence="1">Uncharacterized protein</fullName>
    </submittedName>
</protein>
<reference evidence="1 2" key="2">
    <citation type="journal article" date="2008" name="Bioinformatics">
        <title>Assembly reconciliation.</title>
        <authorList>
            <person name="Zimin A.V."/>
            <person name="Smith D.R."/>
            <person name="Sutton G."/>
            <person name="Yorke J.A."/>
        </authorList>
    </citation>
    <scope>NUCLEOTIDE SEQUENCE [LARGE SCALE GENOMIC DNA]</scope>
    <source>
        <strain evidence="1 2">TSC#14021-0224.01</strain>
    </source>
</reference>
<dbReference type="Proteomes" id="UP000008711">
    <property type="component" value="Unassembled WGS sequence"/>
</dbReference>
<proteinExistence type="predicted"/>
<dbReference type="EMBL" id="CH954180">
    <property type="protein sequence ID" value="KQS30445.1"/>
    <property type="molecule type" value="Genomic_DNA"/>
</dbReference>
<keyword evidence="2" id="KW-1185">Reference proteome</keyword>
<evidence type="ECO:0000313" key="2">
    <source>
        <dbReference type="Proteomes" id="UP000008711"/>
    </source>
</evidence>
<name>A0A0Q5T5H1_DROER</name>
<organism evidence="1 2">
    <name type="scientific">Drosophila erecta</name>
    <name type="common">Fruit fly</name>
    <dbReference type="NCBI Taxonomy" id="7220"/>
    <lineage>
        <taxon>Eukaryota</taxon>
        <taxon>Metazoa</taxon>
        <taxon>Ecdysozoa</taxon>
        <taxon>Arthropoda</taxon>
        <taxon>Hexapoda</taxon>
        <taxon>Insecta</taxon>
        <taxon>Pterygota</taxon>
        <taxon>Neoptera</taxon>
        <taxon>Endopterygota</taxon>
        <taxon>Diptera</taxon>
        <taxon>Brachycera</taxon>
        <taxon>Muscomorpha</taxon>
        <taxon>Ephydroidea</taxon>
        <taxon>Drosophilidae</taxon>
        <taxon>Drosophila</taxon>
        <taxon>Sophophora</taxon>
    </lineage>
</organism>
<sequence length="529" mass="61030">MNCVMCRQPTVTPFSTLQKFIVCVCLQEHYQCMKCDVGQKYQCGLCGRITFVIHVDLRFANDDLCVSEMETQSLDQTSNDGSHDEDSASQALWQSETESNLIAMESGRSHSLDSARSSINLPRRRSSSLECTRDRLPGFEPAIELEVDDDRLCHFKRSSRLTTLFRRENYLPYLACCSTKMFEPKQRTQEPKVADLDSYAAEEMRLLMGCPYSVRRPVDLETREMESNKDIRLYTKEERRARLDYINKEYKYAHLQQKYLLFGCQFLTKRRHMEWLTSEPKYESPDYGIPLVRRVLYPCSSASEPHSESIELPDDFNESPLFSVSLPFPFMRLEKSQFLANCPKPSCQEALYKYNITFHLTLQHNAWIVKYLPLKKPFSFELDLKVTRWNVNCHAVIQLQNVLFEYSRPGVELSLTIMSRHVQLSEILGTCESDQRLTFIWAATTIANCFPLKVNLTLWPKAGKSTGSTISYTGSAYDIKRSIRPFDLIKSGRVIMLTANQVDALTQKGKEKVGIQFVAMMGPYKTLQN</sequence>
<dbReference type="AlphaFoldDB" id="A0A0Q5T5H1"/>
<dbReference type="KEGG" id="der:6551364"/>
<gene>
    <name evidence="1" type="primary">Dere\GG19554</name>
    <name evidence="1" type="synonym">dere_GLEANR_4289</name>
    <name evidence="1" type="synonym">GG19554</name>
    <name evidence="1" type="ORF">Dere_GG19554</name>
</gene>